<keyword evidence="1" id="KW-1133">Transmembrane helix</keyword>
<dbReference type="SUPFAM" id="SSF103491">
    <property type="entry name" value="Preprotein translocase SecY subunit"/>
    <property type="match status" value="1"/>
</dbReference>
<dbReference type="InterPro" id="IPR023201">
    <property type="entry name" value="SecY_dom_sf"/>
</dbReference>
<feature type="non-terminal residue" evidence="2">
    <location>
        <position position="1"/>
    </location>
</feature>
<feature type="transmembrane region" description="Helical" evidence="1">
    <location>
        <begin position="18"/>
        <end position="36"/>
    </location>
</feature>
<reference evidence="2" key="1">
    <citation type="submission" date="2018-05" db="EMBL/GenBank/DDBJ databases">
        <authorList>
            <person name="Lanie J.A."/>
            <person name="Ng W.-L."/>
            <person name="Kazmierczak K.M."/>
            <person name="Andrzejewski T.M."/>
            <person name="Davidsen T.M."/>
            <person name="Wayne K.J."/>
            <person name="Tettelin H."/>
            <person name="Glass J.I."/>
            <person name="Rusch D."/>
            <person name="Podicherti R."/>
            <person name="Tsui H.-C.T."/>
            <person name="Winkler M.E."/>
        </authorList>
    </citation>
    <scope>NUCLEOTIDE SEQUENCE</scope>
</reference>
<gene>
    <name evidence="2" type="ORF">METZ01_LOCUS512776</name>
</gene>
<dbReference type="PANTHER" id="PTHR10906">
    <property type="entry name" value="SECY/SEC61-ALPHA FAMILY MEMBER"/>
    <property type="match status" value="1"/>
</dbReference>
<dbReference type="EMBL" id="UINC01228557">
    <property type="protein sequence ID" value="SVE59922.1"/>
    <property type="molecule type" value="Genomic_DNA"/>
</dbReference>
<organism evidence="2">
    <name type="scientific">marine metagenome</name>
    <dbReference type="NCBI Taxonomy" id="408172"/>
    <lineage>
        <taxon>unclassified sequences</taxon>
        <taxon>metagenomes</taxon>
        <taxon>ecological metagenomes</taxon>
    </lineage>
</organism>
<dbReference type="InterPro" id="IPR002208">
    <property type="entry name" value="SecY/SEC61-alpha"/>
</dbReference>
<dbReference type="AlphaFoldDB" id="A0A383ESH5"/>
<keyword evidence="1" id="KW-0812">Transmembrane</keyword>
<dbReference type="GO" id="GO:0016020">
    <property type="term" value="C:membrane"/>
    <property type="evidence" value="ECO:0007669"/>
    <property type="project" value="InterPro"/>
</dbReference>
<feature type="transmembrane region" description="Helical" evidence="1">
    <location>
        <begin position="124"/>
        <end position="141"/>
    </location>
</feature>
<keyword evidence="1" id="KW-0472">Membrane</keyword>
<proteinExistence type="predicted"/>
<feature type="transmembrane region" description="Helical" evidence="1">
    <location>
        <begin position="82"/>
        <end position="104"/>
    </location>
</feature>
<evidence type="ECO:0000256" key="1">
    <source>
        <dbReference type="SAM" id="Phobius"/>
    </source>
</evidence>
<name>A0A383ESH5_9ZZZZ</name>
<evidence type="ECO:0000313" key="2">
    <source>
        <dbReference type="EMBL" id="SVE59922.1"/>
    </source>
</evidence>
<accession>A0A383ESH5</accession>
<dbReference type="Pfam" id="PF00344">
    <property type="entry name" value="SecY"/>
    <property type="match status" value="1"/>
</dbReference>
<dbReference type="PRINTS" id="PR00303">
    <property type="entry name" value="SECYTRNLCASE"/>
</dbReference>
<dbReference type="GO" id="GO:0015031">
    <property type="term" value="P:protein transport"/>
    <property type="evidence" value="ECO:0007669"/>
    <property type="project" value="InterPro"/>
</dbReference>
<protein>
    <recommendedName>
        <fullName evidence="3">Preprotein translocase subunit SecY</fullName>
    </recommendedName>
</protein>
<feature type="non-terminal residue" evidence="2">
    <location>
        <position position="169"/>
    </location>
</feature>
<dbReference type="Gene3D" id="1.10.3370.10">
    <property type="entry name" value="SecY subunit domain"/>
    <property type="match status" value="1"/>
</dbReference>
<sequence length="169" mass="17994">MISAFSNTLKIPELRQRIFFTLIIIVIVRVGAAIPLPGVNSTVLQEAIKAAADNAKAGEDTAGGAIGALVNVFSGGGLKNCAIFALGIMPYISASIMMQLMTAVVPQLQRLSREDGGRAKINMLTRYVTIVLCLIQGWMLARSLENPANNIFLADIARYMSDSGTALVP</sequence>
<evidence type="ECO:0008006" key="3">
    <source>
        <dbReference type="Google" id="ProtNLM"/>
    </source>
</evidence>